<comment type="caution">
    <text evidence="2">The sequence shown here is derived from an EMBL/GenBank/DDBJ whole genome shotgun (WGS) entry which is preliminary data.</text>
</comment>
<dbReference type="GO" id="GO:0006508">
    <property type="term" value="P:proteolysis"/>
    <property type="evidence" value="ECO:0007669"/>
    <property type="project" value="InterPro"/>
</dbReference>
<dbReference type="Gene3D" id="3.30.750.44">
    <property type="match status" value="1"/>
</dbReference>
<dbReference type="InterPro" id="IPR005151">
    <property type="entry name" value="Tail-specific_protease"/>
</dbReference>
<keyword evidence="3" id="KW-1185">Reference proteome</keyword>
<feature type="domain" description="Tail specific protease" evidence="1">
    <location>
        <begin position="139"/>
        <end position="337"/>
    </location>
</feature>
<dbReference type="Pfam" id="PF11918">
    <property type="entry name" value="Peptidase_S41_N"/>
    <property type="match status" value="1"/>
</dbReference>
<dbReference type="GO" id="GO:0008236">
    <property type="term" value="F:serine-type peptidase activity"/>
    <property type="evidence" value="ECO:0007669"/>
    <property type="project" value="InterPro"/>
</dbReference>
<dbReference type="InterPro" id="IPR029045">
    <property type="entry name" value="ClpP/crotonase-like_dom_sf"/>
</dbReference>
<dbReference type="Gene3D" id="3.90.226.10">
    <property type="entry name" value="2-enoyl-CoA Hydratase, Chain A, domain 1"/>
    <property type="match status" value="1"/>
</dbReference>
<dbReference type="PANTHER" id="PTHR11261:SF3">
    <property type="entry name" value="RETINOL-BINDING PROTEIN 3"/>
    <property type="match status" value="1"/>
</dbReference>
<sequence length="377" mass="40952">MIDSFFMEPNPIMRHLLSAAVMILCVIALPIAGAQEQRPAATEQQSRSLSAADKAAAVDLLAQRLSDKYVFADEGSKMAAAVRDHLLKGDYEKAATGAEFAGLLTTHIQAAHPDKHLSIRYALNAPPDRPRPSLNQGMPAEMRQRITDMGQYLNFAFEKVERLPGNIMYLKLNGFFEADIGKAAATAAMNLAANGNAMIIDLRENRGGDPRMVAHVASYLLGDHKVHLSDIYFRAENETNSFWSDPAVPGARFGADKPVYVLTSGETFSAAEDFTYNLQAIKRITVVGETTGGGAHPVQPFRIDPNLVAMIPVGRSINLITKGDWEGSGVKPDVAVAADKAMTKANALALRQVLPKISNPRERTMLEKKLAELETAL</sequence>
<dbReference type="Proteomes" id="UP000440498">
    <property type="component" value="Unassembled WGS sequence"/>
</dbReference>
<dbReference type="PANTHER" id="PTHR11261">
    <property type="entry name" value="INTERPHOTORECEPTOR RETINOID-BINDING PROTEIN"/>
    <property type="match status" value="1"/>
</dbReference>
<dbReference type="SMART" id="SM00245">
    <property type="entry name" value="TSPc"/>
    <property type="match status" value="1"/>
</dbReference>
<organism evidence="2 3">
    <name type="scientific">Rugamonas aquatica</name>
    <dbReference type="NCBI Taxonomy" id="2743357"/>
    <lineage>
        <taxon>Bacteria</taxon>
        <taxon>Pseudomonadati</taxon>
        <taxon>Pseudomonadota</taxon>
        <taxon>Betaproteobacteria</taxon>
        <taxon>Burkholderiales</taxon>
        <taxon>Oxalobacteraceae</taxon>
        <taxon>Telluria group</taxon>
        <taxon>Rugamonas</taxon>
    </lineage>
</organism>
<evidence type="ECO:0000313" key="3">
    <source>
        <dbReference type="Proteomes" id="UP000440498"/>
    </source>
</evidence>
<gene>
    <name evidence="2" type="ORF">GEV02_06805</name>
</gene>
<dbReference type="EMBL" id="WHUG01000002">
    <property type="protein sequence ID" value="MQA37853.1"/>
    <property type="molecule type" value="Genomic_DNA"/>
</dbReference>
<evidence type="ECO:0000259" key="1">
    <source>
        <dbReference type="SMART" id="SM00245"/>
    </source>
</evidence>
<name>A0A6A7MYL1_9BURK</name>
<accession>A0A6A7MYL1</accession>
<protein>
    <recommendedName>
        <fullName evidence="1">Tail specific protease domain-containing protein</fullName>
    </recommendedName>
</protein>
<dbReference type="Pfam" id="PF03572">
    <property type="entry name" value="Peptidase_S41"/>
    <property type="match status" value="1"/>
</dbReference>
<dbReference type="AlphaFoldDB" id="A0A6A7MYL1"/>
<dbReference type="CDD" id="cd07563">
    <property type="entry name" value="Peptidase_S41_IRBP"/>
    <property type="match status" value="1"/>
</dbReference>
<dbReference type="SUPFAM" id="SSF52096">
    <property type="entry name" value="ClpP/crotonase"/>
    <property type="match status" value="1"/>
</dbReference>
<proteinExistence type="predicted"/>
<reference evidence="2 3" key="1">
    <citation type="submission" date="2019-10" db="EMBL/GenBank/DDBJ databases">
        <title>Two novel species isolated from a subtropical stream in China.</title>
        <authorList>
            <person name="Lu H."/>
        </authorList>
    </citation>
    <scope>NUCLEOTIDE SEQUENCE [LARGE SCALE GENOMIC DNA]</scope>
    <source>
        <strain evidence="2 3">FT29W</strain>
    </source>
</reference>
<evidence type="ECO:0000313" key="2">
    <source>
        <dbReference type="EMBL" id="MQA37853.1"/>
    </source>
</evidence>